<gene>
    <name evidence="1" type="ORF">IAD22_05970</name>
</gene>
<reference evidence="1" key="2">
    <citation type="journal article" date="2021" name="PeerJ">
        <title>Extensive microbial diversity within the chicken gut microbiome revealed by metagenomics and culture.</title>
        <authorList>
            <person name="Gilroy R."/>
            <person name="Ravi A."/>
            <person name="Getino M."/>
            <person name="Pursley I."/>
            <person name="Horton D.L."/>
            <person name="Alikhan N.F."/>
            <person name="Baker D."/>
            <person name="Gharbi K."/>
            <person name="Hall N."/>
            <person name="Watson M."/>
            <person name="Adriaenssens E.M."/>
            <person name="Foster-Nyarko E."/>
            <person name="Jarju S."/>
            <person name="Secka A."/>
            <person name="Antonio M."/>
            <person name="Oren A."/>
            <person name="Chaudhuri R.R."/>
            <person name="La Ragione R."/>
            <person name="Hildebrand F."/>
            <person name="Pallen M.J."/>
        </authorList>
    </citation>
    <scope>NUCLEOTIDE SEQUENCE</scope>
    <source>
        <strain evidence="1">ChiGjej1B1-1684</strain>
    </source>
</reference>
<dbReference type="Pfam" id="PF13177">
    <property type="entry name" value="DNA_pol3_delta2"/>
    <property type="match status" value="1"/>
</dbReference>
<dbReference type="PANTHER" id="PTHR11669">
    <property type="entry name" value="REPLICATION FACTOR C / DNA POLYMERASE III GAMMA-TAU SUBUNIT"/>
    <property type="match status" value="1"/>
</dbReference>
<sequence>MESGLFLNNENAKKRIDALFQSGRIPHGILLRGGDEELRKDCAKYMAMKFQCISQNPPCGKCGQCVKVMSDCHSDVITAKGSGKTGIISIEEIRRISADSVIKANEGKYKVYFLFNVDKKLMREGQNAFLKTLEEPPEKVVFIMTCESEKALLDTIRSRVTLLSLDSKEQVSGEILETAENIVLSILENREFPLMKSLAPIMGDRAKAKEILLQVKEILRKSLSQCFMVETGSQTAEKASLKLNKLKILKLMEATDNALMYIDQNGDMNLLSACLCGKYRRIAWQK</sequence>
<organism evidence="1 2">
    <name type="scientific">Candidatus Limousia pullorum</name>
    <dbReference type="NCBI Taxonomy" id="2840860"/>
    <lineage>
        <taxon>Bacteria</taxon>
        <taxon>Bacillati</taxon>
        <taxon>Bacillota</taxon>
        <taxon>Clostridia</taxon>
        <taxon>Eubacteriales</taxon>
        <taxon>Oscillospiraceae</taxon>
        <taxon>Oscillospiraceae incertae sedis</taxon>
        <taxon>Candidatus Limousia</taxon>
    </lineage>
</organism>
<name>A0A9D1S871_9FIRM</name>
<protein>
    <recommendedName>
        <fullName evidence="3">DNA polymerase III subunit delta</fullName>
    </recommendedName>
</protein>
<evidence type="ECO:0008006" key="3">
    <source>
        <dbReference type="Google" id="ProtNLM"/>
    </source>
</evidence>
<dbReference type="Gene3D" id="3.40.50.300">
    <property type="entry name" value="P-loop containing nucleotide triphosphate hydrolases"/>
    <property type="match status" value="1"/>
</dbReference>
<comment type="caution">
    <text evidence="1">The sequence shown here is derived from an EMBL/GenBank/DDBJ whole genome shotgun (WGS) entry which is preliminary data.</text>
</comment>
<evidence type="ECO:0000313" key="2">
    <source>
        <dbReference type="Proteomes" id="UP000824118"/>
    </source>
</evidence>
<dbReference type="PANTHER" id="PTHR11669:SF8">
    <property type="entry name" value="DNA POLYMERASE III SUBUNIT DELTA"/>
    <property type="match status" value="1"/>
</dbReference>
<dbReference type="AlphaFoldDB" id="A0A9D1S871"/>
<dbReference type="InterPro" id="IPR027417">
    <property type="entry name" value="P-loop_NTPase"/>
</dbReference>
<dbReference type="GO" id="GO:0006261">
    <property type="term" value="P:DNA-templated DNA replication"/>
    <property type="evidence" value="ECO:0007669"/>
    <property type="project" value="TreeGrafter"/>
</dbReference>
<dbReference type="SUPFAM" id="SSF52540">
    <property type="entry name" value="P-loop containing nucleoside triphosphate hydrolases"/>
    <property type="match status" value="1"/>
</dbReference>
<reference evidence="1" key="1">
    <citation type="submission" date="2020-10" db="EMBL/GenBank/DDBJ databases">
        <authorList>
            <person name="Gilroy R."/>
        </authorList>
    </citation>
    <scope>NUCLEOTIDE SEQUENCE</scope>
    <source>
        <strain evidence="1">ChiGjej1B1-1684</strain>
    </source>
</reference>
<accession>A0A9D1S871</accession>
<proteinExistence type="predicted"/>
<dbReference type="Proteomes" id="UP000824118">
    <property type="component" value="Unassembled WGS sequence"/>
</dbReference>
<dbReference type="InterPro" id="IPR050238">
    <property type="entry name" value="DNA_Rep/Repair_Clamp_Loader"/>
</dbReference>
<evidence type="ECO:0000313" key="1">
    <source>
        <dbReference type="EMBL" id="HIU50541.1"/>
    </source>
</evidence>
<dbReference type="EMBL" id="DVNG01000088">
    <property type="protein sequence ID" value="HIU50541.1"/>
    <property type="molecule type" value="Genomic_DNA"/>
</dbReference>